<organism evidence="5 6">
    <name type="scientific">Exilibacterium tricleocarpae</name>
    <dbReference type="NCBI Taxonomy" id="2591008"/>
    <lineage>
        <taxon>Bacteria</taxon>
        <taxon>Pseudomonadati</taxon>
        <taxon>Pseudomonadota</taxon>
        <taxon>Gammaproteobacteria</taxon>
        <taxon>Cellvibrionales</taxon>
        <taxon>Cellvibrionaceae</taxon>
        <taxon>Exilibacterium</taxon>
    </lineage>
</organism>
<evidence type="ECO:0000313" key="6">
    <source>
        <dbReference type="Proteomes" id="UP000319732"/>
    </source>
</evidence>
<feature type="domain" description="Ketoreductase" evidence="4">
    <location>
        <begin position="13"/>
        <end position="180"/>
    </location>
</feature>
<comment type="caution">
    <text evidence="5">The sequence shown here is derived from an EMBL/GenBank/DDBJ whole genome shotgun (WGS) entry which is preliminary data.</text>
</comment>
<name>A0A545T009_9GAMM</name>
<dbReference type="InterPro" id="IPR057326">
    <property type="entry name" value="KR_dom"/>
</dbReference>
<keyword evidence="6" id="KW-1185">Reference proteome</keyword>
<dbReference type="SMART" id="SM00822">
    <property type="entry name" value="PKS_KR"/>
    <property type="match status" value="1"/>
</dbReference>
<dbReference type="PRINTS" id="PR00081">
    <property type="entry name" value="GDHRDH"/>
</dbReference>
<dbReference type="AlphaFoldDB" id="A0A545T009"/>
<dbReference type="EMBL" id="VHSG01000024">
    <property type="protein sequence ID" value="TQV70552.1"/>
    <property type="molecule type" value="Genomic_DNA"/>
</dbReference>
<dbReference type="PANTHER" id="PTHR24321:SF8">
    <property type="entry name" value="ESTRADIOL 17-BETA-DEHYDROGENASE 8-RELATED"/>
    <property type="match status" value="1"/>
</dbReference>
<reference evidence="5 6" key="1">
    <citation type="submission" date="2019-06" db="EMBL/GenBank/DDBJ databases">
        <title>Whole genome sequence for Cellvibrionaceae sp. R142.</title>
        <authorList>
            <person name="Wang G."/>
        </authorList>
    </citation>
    <scope>NUCLEOTIDE SEQUENCE [LARGE SCALE GENOMIC DNA]</scope>
    <source>
        <strain evidence="5 6">R142</strain>
    </source>
</reference>
<dbReference type="Proteomes" id="UP000319732">
    <property type="component" value="Unassembled WGS sequence"/>
</dbReference>
<dbReference type="PANTHER" id="PTHR24321">
    <property type="entry name" value="DEHYDROGENASES, SHORT CHAIN"/>
    <property type="match status" value="1"/>
</dbReference>
<dbReference type="CDD" id="cd05233">
    <property type="entry name" value="SDR_c"/>
    <property type="match status" value="1"/>
</dbReference>
<evidence type="ECO:0000259" key="4">
    <source>
        <dbReference type="SMART" id="SM00822"/>
    </source>
</evidence>
<evidence type="ECO:0000256" key="3">
    <source>
        <dbReference type="ARBA" id="ARBA00023027"/>
    </source>
</evidence>
<proteinExistence type="inferred from homology"/>
<gene>
    <name evidence="5" type="ORF">FKG94_21250</name>
</gene>
<sequence>MTSTTESGRLQGVVAVVTGAAGGIGSAICARFRDEGARVSAWDRVEPVGGDQNLTCDLADDETVGLAAAKTIKTLGNPGIVLHAAAISEHATTLDSSPGAFQHTYDVNVVGALRLVQAFAPAMQEKHQGTFLFISSINGAMGAPGLAAYASTKGALDAFTRTLALELADDGIRVNAIAPASIDTPLLQSSFDQRSSPVAARAANIKRHPLNRLGTPADVASLALFLASNEAGWITGSIYPLDGGAHIARR</sequence>
<dbReference type="OrthoDB" id="118015at2"/>
<dbReference type="RefSeq" id="WP_142928962.1">
    <property type="nucleotide sequence ID" value="NZ_ML660102.1"/>
</dbReference>
<dbReference type="GO" id="GO:0016491">
    <property type="term" value="F:oxidoreductase activity"/>
    <property type="evidence" value="ECO:0007669"/>
    <property type="project" value="UniProtKB-KW"/>
</dbReference>
<keyword evidence="3" id="KW-0520">NAD</keyword>
<dbReference type="InterPro" id="IPR036291">
    <property type="entry name" value="NAD(P)-bd_dom_sf"/>
</dbReference>
<comment type="similarity">
    <text evidence="1">Belongs to the short-chain dehydrogenases/reductases (SDR) family.</text>
</comment>
<evidence type="ECO:0000256" key="1">
    <source>
        <dbReference type="ARBA" id="ARBA00006484"/>
    </source>
</evidence>
<keyword evidence="2" id="KW-0560">Oxidoreductase</keyword>
<dbReference type="InterPro" id="IPR020904">
    <property type="entry name" value="Sc_DH/Rdtase_CS"/>
</dbReference>
<evidence type="ECO:0000256" key="2">
    <source>
        <dbReference type="ARBA" id="ARBA00023002"/>
    </source>
</evidence>
<protein>
    <submittedName>
        <fullName evidence="5">SDR family oxidoreductase</fullName>
    </submittedName>
</protein>
<dbReference type="PROSITE" id="PS00061">
    <property type="entry name" value="ADH_SHORT"/>
    <property type="match status" value="1"/>
</dbReference>
<dbReference type="FunFam" id="3.40.50.720:FF:000084">
    <property type="entry name" value="Short-chain dehydrogenase reductase"/>
    <property type="match status" value="1"/>
</dbReference>
<dbReference type="Pfam" id="PF13561">
    <property type="entry name" value="adh_short_C2"/>
    <property type="match status" value="1"/>
</dbReference>
<dbReference type="InterPro" id="IPR002347">
    <property type="entry name" value="SDR_fam"/>
</dbReference>
<dbReference type="SUPFAM" id="SSF51735">
    <property type="entry name" value="NAD(P)-binding Rossmann-fold domains"/>
    <property type="match status" value="1"/>
</dbReference>
<accession>A0A545T009</accession>
<evidence type="ECO:0000313" key="5">
    <source>
        <dbReference type="EMBL" id="TQV70552.1"/>
    </source>
</evidence>
<dbReference type="Gene3D" id="3.40.50.720">
    <property type="entry name" value="NAD(P)-binding Rossmann-like Domain"/>
    <property type="match status" value="1"/>
</dbReference>